<dbReference type="EMBL" id="MU151521">
    <property type="protein sequence ID" value="KAF9443088.1"/>
    <property type="molecule type" value="Genomic_DNA"/>
</dbReference>
<evidence type="ECO:0000256" key="1">
    <source>
        <dbReference type="SAM" id="MobiDB-lite"/>
    </source>
</evidence>
<keyword evidence="3" id="KW-1185">Reference proteome</keyword>
<evidence type="ECO:0000313" key="3">
    <source>
        <dbReference type="Proteomes" id="UP000807342"/>
    </source>
</evidence>
<feature type="compositionally biased region" description="Low complexity" evidence="1">
    <location>
        <begin position="195"/>
        <end position="204"/>
    </location>
</feature>
<feature type="compositionally biased region" description="Pro residues" evidence="1">
    <location>
        <begin position="228"/>
        <end position="244"/>
    </location>
</feature>
<feature type="region of interest" description="Disordered" evidence="1">
    <location>
        <begin position="178"/>
        <end position="215"/>
    </location>
</feature>
<gene>
    <name evidence="2" type="ORF">P691DRAFT_764611</name>
</gene>
<reference evidence="2" key="1">
    <citation type="submission" date="2020-11" db="EMBL/GenBank/DDBJ databases">
        <authorList>
            <consortium name="DOE Joint Genome Institute"/>
            <person name="Ahrendt S."/>
            <person name="Riley R."/>
            <person name="Andreopoulos W."/>
            <person name="Labutti K."/>
            <person name="Pangilinan J."/>
            <person name="Ruiz-Duenas F.J."/>
            <person name="Barrasa J.M."/>
            <person name="Sanchez-Garcia M."/>
            <person name="Camarero S."/>
            <person name="Miyauchi S."/>
            <person name="Serrano A."/>
            <person name="Linde D."/>
            <person name="Babiker R."/>
            <person name="Drula E."/>
            <person name="Ayuso-Fernandez I."/>
            <person name="Pacheco R."/>
            <person name="Padilla G."/>
            <person name="Ferreira P."/>
            <person name="Barriuso J."/>
            <person name="Kellner H."/>
            <person name="Castanera R."/>
            <person name="Alfaro M."/>
            <person name="Ramirez L."/>
            <person name="Pisabarro A.G."/>
            <person name="Kuo A."/>
            <person name="Tritt A."/>
            <person name="Lipzen A."/>
            <person name="He G."/>
            <person name="Yan M."/>
            <person name="Ng V."/>
            <person name="Cullen D."/>
            <person name="Martin F."/>
            <person name="Rosso M.-N."/>
            <person name="Henrissat B."/>
            <person name="Hibbett D."/>
            <person name="Martinez A.T."/>
            <person name="Grigoriev I.V."/>
        </authorList>
    </citation>
    <scope>NUCLEOTIDE SEQUENCE</scope>
    <source>
        <strain evidence="2">MF-IS2</strain>
    </source>
</reference>
<feature type="compositionally biased region" description="Pro residues" evidence="1">
    <location>
        <begin position="179"/>
        <end position="194"/>
    </location>
</feature>
<comment type="caution">
    <text evidence="2">The sequence shown here is derived from an EMBL/GenBank/DDBJ whole genome shotgun (WGS) entry which is preliminary data.</text>
</comment>
<protein>
    <submittedName>
        <fullName evidence="2">Uncharacterized protein</fullName>
    </submittedName>
</protein>
<feature type="region of interest" description="Disordered" evidence="1">
    <location>
        <begin position="228"/>
        <end position="260"/>
    </location>
</feature>
<accession>A0A9P5X1H9</accession>
<proteinExistence type="predicted"/>
<sequence>MARKPKTKASASDTKLSDTTVTFLNAQNQDLHTKSIVQMLLLITLPKLVQVQVQHELDTISFTYKAPALPLPPPETPKEEEDSTDNKMDIHLYNDALHSLILWMANEGFNNEADFNAQNTMVKCIHVLACELNVVKVITPPTPTPPPPCTQPHSNNKDICMEPPAPAHMFSEAATQTPAPLPMATTPPPPPPPMTSALAASTSSKPGPMPRPSFAEAAVKTLCPTAPPFVQGPPCAPQPPPKAPQGPVLSKCSKQPYFTT</sequence>
<dbReference type="Proteomes" id="UP000807342">
    <property type="component" value="Unassembled WGS sequence"/>
</dbReference>
<dbReference type="AlphaFoldDB" id="A0A9P5X1H9"/>
<name>A0A9P5X1H9_9AGAR</name>
<evidence type="ECO:0000313" key="2">
    <source>
        <dbReference type="EMBL" id="KAF9443088.1"/>
    </source>
</evidence>
<organism evidence="2 3">
    <name type="scientific">Macrolepiota fuliginosa MF-IS2</name>
    <dbReference type="NCBI Taxonomy" id="1400762"/>
    <lineage>
        <taxon>Eukaryota</taxon>
        <taxon>Fungi</taxon>
        <taxon>Dikarya</taxon>
        <taxon>Basidiomycota</taxon>
        <taxon>Agaricomycotina</taxon>
        <taxon>Agaricomycetes</taxon>
        <taxon>Agaricomycetidae</taxon>
        <taxon>Agaricales</taxon>
        <taxon>Agaricineae</taxon>
        <taxon>Agaricaceae</taxon>
        <taxon>Macrolepiota</taxon>
    </lineage>
</organism>